<dbReference type="PANTHER" id="PTHR43285:SF2">
    <property type="entry name" value="ANTHRANILATE PHOSPHORIBOSYLTRANSFERASE"/>
    <property type="match status" value="1"/>
</dbReference>
<dbReference type="SUPFAM" id="SSF52418">
    <property type="entry name" value="Nucleoside phosphorylase/phosphoribosyltransferase catalytic domain"/>
    <property type="match status" value="1"/>
</dbReference>
<sequence>MQQWIKEVARGKKGSRDLTYQEAMEAASAVIAGKATDAQLAAFLIAERVKTESAYEVLAFVKRLRENSTAIPVSASVRRHLLDLAGPYTGRNTFAATIPVAVLMAESGIPVYLHGSDSLPPKYGTSLKEILAGLGIAADLAAEQIADSIETLGIGFAWTEKLSPPLYRMRKVRLEIGVRTLLNTAEKNLNLAGAHAVMAGVFHKTVVDMNAAVLQRLGYQKTFIVQGAEGSEDLPNHRPGFIYEATEDGVRSWIVDPEDYGLKHKKDPERQMLALEHQVELIRRILEGEVSAELQDCRDQVLLNAGVRYHLLGKTSSIREGIELAAEQLMRGKGASFLEAWTSYLRKNEGERGTTA</sequence>
<dbReference type="InterPro" id="IPR035902">
    <property type="entry name" value="Nuc_phospho_transferase"/>
</dbReference>
<keyword evidence="3" id="KW-0822">Tryptophan biosynthesis</keyword>
<evidence type="ECO:0000259" key="6">
    <source>
        <dbReference type="Pfam" id="PF02885"/>
    </source>
</evidence>
<keyword evidence="3" id="KW-0028">Amino-acid biosynthesis</keyword>
<dbReference type="EMBL" id="JAYJLD010000010">
    <property type="protein sequence ID" value="MEB3101803.1"/>
    <property type="molecule type" value="Genomic_DNA"/>
</dbReference>
<dbReference type="RefSeq" id="WP_371753920.1">
    <property type="nucleotide sequence ID" value="NZ_JAYJLD010000010.1"/>
</dbReference>
<evidence type="ECO:0000256" key="4">
    <source>
        <dbReference type="ARBA" id="ARBA00023141"/>
    </source>
</evidence>
<proteinExistence type="predicted"/>
<evidence type="ECO:0000256" key="3">
    <source>
        <dbReference type="ARBA" id="ARBA00022822"/>
    </source>
</evidence>
<gene>
    <name evidence="7" type="ORF">VF724_09015</name>
</gene>
<dbReference type="Gene3D" id="1.20.970.10">
    <property type="entry name" value="Transferase, Pyrimidine Nucleoside Phosphorylase, Chain C"/>
    <property type="match status" value="1"/>
</dbReference>
<name>A0ABU5ZH18_9BACL</name>
<dbReference type="InterPro" id="IPR017459">
    <property type="entry name" value="Glycosyl_Trfase_fam3_N_dom"/>
</dbReference>
<dbReference type="GO" id="GO:0016757">
    <property type="term" value="F:glycosyltransferase activity"/>
    <property type="evidence" value="ECO:0007669"/>
    <property type="project" value="UniProtKB-KW"/>
</dbReference>
<keyword evidence="1 7" id="KW-0328">Glycosyltransferase</keyword>
<evidence type="ECO:0000313" key="8">
    <source>
        <dbReference type="Proteomes" id="UP001310386"/>
    </source>
</evidence>
<evidence type="ECO:0000256" key="2">
    <source>
        <dbReference type="ARBA" id="ARBA00022679"/>
    </source>
</evidence>
<evidence type="ECO:0000313" key="7">
    <source>
        <dbReference type="EMBL" id="MEB3101803.1"/>
    </source>
</evidence>
<comment type="caution">
    <text evidence="7">The sequence shown here is derived from an EMBL/GenBank/DDBJ whole genome shotgun (WGS) entry which is preliminary data.</text>
</comment>
<dbReference type="SUPFAM" id="SSF47648">
    <property type="entry name" value="Nucleoside phosphorylase/phosphoribosyltransferase N-terminal domain"/>
    <property type="match status" value="1"/>
</dbReference>
<protein>
    <submittedName>
        <fullName evidence="7">Anthranilate phosphoribosyltransferase</fullName>
    </submittedName>
</protein>
<reference evidence="7" key="1">
    <citation type="submission" date="2023-12" db="EMBL/GenBank/DDBJ databases">
        <title>Fervidustalea candida gen. nov., sp. nov., a novel member of the family Paenibacillaceae isolated from a geothermal area.</title>
        <authorList>
            <person name="Li W.-J."/>
            <person name="Jiao J.-Y."/>
            <person name="Chen Y."/>
        </authorList>
    </citation>
    <scope>NUCLEOTIDE SEQUENCE</scope>
    <source>
        <strain evidence="7">SYSU GA230002</strain>
    </source>
</reference>
<dbReference type="InterPro" id="IPR005940">
    <property type="entry name" value="Anthranilate_Pribosyl_Tfrase"/>
</dbReference>
<keyword evidence="4" id="KW-0057">Aromatic amino acid biosynthesis</keyword>
<dbReference type="Pfam" id="PF02885">
    <property type="entry name" value="Glycos_trans_3N"/>
    <property type="match status" value="1"/>
</dbReference>
<accession>A0ABU5ZH18</accession>
<evidence type="ECO:0000259" key="5">
    <source>
        <dbReference type="Pfam" id="PF00591"/>
    </source>
</evidence>
<keyword evidence="8" id="KW-1185">Reference proteome</keyword>
<dbReference type="PANTHER" id="PTHR43285">
    <property type="entry name" value="ANTHRANILATE PHOSPHORIBOSYLTRANSFERASE"/>
    <property type="match status" value="1"/>
</dbReference>
<dbReference type="InterPro" id="IPR000312">
    <property type="entry name" value="Glycosyl_Trfase_fam3"/>
</dbReference>
<organism evidence="7 8">
    <name type="scientific">Ferviditalea candida</name>
    <dbReference type="NCBI Taxonomy" id="3108399"/>
    <lineage>
        <taxon>Bacteria</taxon>
        <taxon>Bacillati</taxon>
        <taxon>Bacillota</taxon>
        <taxon>Bacilli</taxon>
        <taxon>Bacillales</taxon>
        <taxon>Paenibacillaceae</taxon>
        <taxon>Ferviditalea</taxon>
    </lineage>
</organism>
<evidence type="ECO:0000256" key="1">
    <source>
        <dbReference type="ARBA" id="ARBA00022676"/>
    </source>
</evidence>
<dbReference type="Pfam" id="PF00591">
    <property type="entry name" value="Glycos_transf_3"/>
    <property type="match status" value="1"/>
</dbReference>
<dbReference type="InterPro" id="IPR036320">
    <property type="entry name" value="Glycosyl_Trfase_fam3_N_dom_sf"/>
</dbReference>
<keyword evidence="2" id="KW-0808">Transferase</keyword>
<feature type="domain" description="Glycosyl transferase family 3 N-terminal" evidence="6">
    <location>
        <begin position="3"/>
        <end position="67"/>
    </location>
</feature>
<dbReference type="Gene3D" id="3.40.1030.10">
    <property type="entry name" value="Nucleoside phosphorylase/phosphoribosyltransferase catalytic domain"/>
    <property type="match status" value="1"/>
</dbReference>
<feature type="domain" description="Glycosyl transferase family 3" evidence="5">
    <location>
        <begin position="90"/>
        <end position="333"/>
    </location>
</feature>
<dbReference type="Proteomes" id="UP001310386">
    <property type="component" value="Unassembled WGS sequence"/>
</dbReference>